<name>A0AAV2HMH3_LYMST</name>
<feature type="compositionally biased region" description="Polar residues" evidence="1">
    <location>
        <begin position="39"/>
        <end position="51"/>
    </location>
</feature>
<feature type="region of interest" description="Disordered" evidence="1">
    <location>
        <begin position="1"/>
        <end position="100"/>
    </location>
</feature>
<protein>
    <submittedName>
        <fullName evidence="2">Uncharacterized protein</fullName>
    </submittedName>
</protein>
<accession>A0AAV2HMH3</accession>
<dbReference type="Proteomes" id="UP001497497">
    <property type="component" value="Unassembled WGS sequence"/>
</dbReference>
<proteinExistence type="predicted"/>
<sequence length="177" mass="19706">RIVRDVVVYRNRKDSSQSSTHKHGGLADESWEGSGATKEASSPESRSVNSSDTEDPYPSDEHFSYSDDLESISIRSESVASGSEVIGEVSHANTSSYEQETDLKSLALRYEQLEHQTSEDRAIKTRQANSGVSDADHDPGSDTEVKDGRTRKRKSRESKKLLREASADRMRWIKEAA</sequence>
<feature type="non-terminal residue" evidence="2">
    <location>
        <position position="1"/>
    </location>
</feature>
<feature type="non-terminal residue" evidence="2">
    <location>
        <position position="177"/>
    </location>
</feature>
<dbReference type="EMBL" id="CAXITT010000178">
    <property type="protein sequence ID" value="CAL1534655.1"/>
    <property type="molecule type" value="Genomic_DNA"/>
</dbReference>
<keyword evidence="3" id="KW-1185">Reference proteome</keyword>
<dbReference type="AlphaFoldDB" id="A0AAV2HMH3"/>
<evidence type="ECO:0000313" key="2">
    <source>
        <dbReference type="EMBL" id="CAL1534655.1"/>
    </source>
</evidence>
<evidence type="ECO:0000256" key="1">
    <source>
        <dbReference type="SAM" id="MobiDB-lite"/>
    </source>
</evidence>
<feature type="region of interest" description="Disordered" evidence="1">
    <location>
        <begin position="116"/>
        <end position="164"/>
    </location>
</feature>
<organism evidence="2 3">
    <name type="scientific">Lymnaea stagnalis</name>
    <name type="common">Great pond snail</name>
    <name type="synonym">Helix stagnalis</name>
    <dbReference type="NCBI Taxonomy" id="6523"/>
    <lineage>
        <taxon>Eukaryota</taxon>
        <taxon>Metazoa</taxon>
        <taxon>Spiralia</taxon>
        <taxon>Lophotrochozoa</taxon>
        <taxon>Mollusca</taxon>
        <taxon>Gastropoda</taxon>
        <taxon>Heterobranchia</taxon>
        <taxon>Euthyneura</taxon>
        <taxon>Panpulmonata</taxon>
        <taxon>Hygrophila</taxon>
        <taxon>Lymnaeoidea</taxon>
        <taxon>Lymnaeidae</taxon>
        <taxon>Lymnaea</taxon>
    </lineage>
</organism>
<reference evidence="2 3" key="1">
    <citation type="submission" date="2024-04" db="EMBL/GenBank/DDBJ databases">
        <authorList>
            <consortium name="Genoscope - CEA"/>
            <person name="William W."/>
        </authorList>
    </citation>
    <scope>NUCLEOTIDE SEQUENCE [LARGE SCALE GENOMIC DNA]</scope>
</reference>
<feature type="compositionally biased region" description="Basic and acidic residues" evidence="1">
    <location>
        <begin position="134"/>
        <end position="148"/>
    </location>
</feature>
<evidence type="ECO:0000313" key="3">
    <source>
        <dbReference type="Proteomes" id="UP001497497"/>
    </source>
</evidence>
<comment type="caution">
    <text evidence="2">The sequence shown here is derived from an EMBL/GenBank/DDBJ whole genome shotgun (WGS) entry which is preliminary data.</text>
</comment>
<gene>
    <name evidence="2" type="ORF">GSLYS_00008615001</name>
</gene>